<dbReference type="RefSeq" id="WP_130156764.1">
    <property type="nucleotide sequence ID" value="NZ_SGIS01000011.1"/>
</dbReference>
<feature type="transmembrane region" description="Helical" evidence="1">
    <location>
        <begin position="96"/>
        <end position="121"/>
    </location>
</feature>
<feature type="transmembrane region" description="Helical" evidence="1">
    <location>
        <begin position="133"/>
        <end position="157"/>
    </location>
</feature>
<dbReference type="PANTHER" id="PTHR40106">
    <property type="entry name" value="INNER MEMBRANE PROTEIN RCLC"/>
    <property type="match status" value="1"/>
</dbReference>
<accession>A0A4Q6Y5U4</accession>
<dbReference type="Proteomes" id="UP000292085">
    <property type="component" value="Unassembled WGS sequence"/>
</dbReference>
<name>A0A4Q6Y5U4_9SPHN</name>
<dbReference type="PIRSF" id="PIRSF028065">
    <property type="entry name" value="UCP028065"/>
    <property type="match status" value="1"/>
</dbReference>
<protein>
    <submittedName>
        <fullName evidence="2">DUF417 family protein</fullName>
    </submittedName>
</protein>
<keyword evidence="3" id="KW-1185">Reference proteome</keyword>
<feature type="transmembrane region" description="Helical" evidence="1">
    <location>
        <begin position="21"/>
        <end position="39"/>
    </location>
</feature>
<keyword evidence="1" id="KW-1133">Transmembrane helix</keyword>
<dbReference type="OrthoDB" id="1118972at2"/>
<dbReference type="Pfam" id="PF04224">
    <property type="entry name" value="DUF417"/>
    <property type="match status" value="2"/>
</dbReference>
<proteinExistence type="predicted"/>
<evidence type="ECO:0000313" key="3">
    <source>
        <dbReference type="Proteomes" id="UP000292085"/>
    </source>
</evidence>
<keyword evidence="1" id="KW-0812">Transmembrane</keyword>
<dbReference type="PANTHER" id="PTHR40106:SF1">
    <property type="entry name" value="INNER MEMBRANE PROTEIN RCLC"/>
    <property type="match status" value="1"/>
</dbReference>
<dbReference type="GO" id="GO:0005886">
    <property type="term" value="C:plasma membrane"/>
    <property type="evidence" value="ECO:0007669"/>
    <property type="project" value="TreeGrafter"/>
</dbReference>
<feature type="transmembrane region" description="Helical" evidence="1">
    <location>
        <begin position="59"/>
        <end position="89"/>
    </location>
</feature>
<organism evidence="2 3">
    <name type="scientific">Sphingomonas populi</name>
    <dbReference type="NCBI Taxonomy" id="2484750"/>
    <lineage>
        <taxon>Bacteria</taxon>
        <taxon>Pseudomonadati</taxon>
        <taxon>Pseudomonadota</taxon>
        <taxon>Alphaproteobacteria</taxon>
        <taxon>Sphingomonadales</taxon>
        <taxon>Sphingomonadaceae</taxon>
        <taxon>Sphingomonas</taxon>
    </lineage>
</organism>
<dbReference type="AlphaFoldDB" id="A0A4Q6Y5U4"/>
<dbReference type="InterPro" id="IPR007339">
    <property type="entry name" value="RclC-like"/>
</dbReference>
<comment type="caution">
    <text evidence="2">The sequence shown here is derived from an EMBL/GenBank/DDBJ whole genome shotgun (WGS) entry which is preliminary data.</text>
</comment>
<keyword evidence="1" id="KW-0472">Membrane</keyword>
<gene>
    <name evidence="2" type="ORF">EWE75_09450</name>
</gene>
<dbReference type="InterPro" id="IPR016865">
    <property type="entry name" value="RclC"/>
</dbReference>
<evidence type="ECO:0000313" key="2">
    <source>
        <dbReference type="EMBL" id="RZF64829.1"/>
    </source>
</evidence>
<reference evidence="2 3" key="1">
    <citation type="submission" date="2019-02" db="EMBL/GenBank/DDBJ databases">
        <authorList>
            <person name="Li Y."/>
        </authorList>
    </citation>
    <scope>NUCLEOTIDE SEQUENCE [LARGE SCALE GENOMIC DNA]</scope>
    <source>
        <strain evidence="2 3">3-7</strain>
    </source>
</reference>
<sequence length="164" mass="17101">MSVSQSVPPASNSISSHVRRLGRVIALIGIILPLLLIGLNKFQPFEVELLKPVIGGTPWLAWMLGAFGAAGTARLLGVVEVFTAVLLIASPWSKHAALAAGVLASGTFAVTCSTMLALPIWEPSAGGFPYLSFVGTFLLKDVALLGIGLVVLGEALARNDILTR</sequence>
<evidence type="ECO:0000256" key="1">
    <source>
        <dbReference type="SAM" id="Phobius"/>
    </source>
</evidence>
<dbReference type="GO" id="GO:1901530">
    <property type="term" value="P:response to hypochlorite"/>
    <property type="evidence" value="ECO:0007669"/>
    <property type="project" value="TreeGrafter"/>
</dbReference>
<dbReference type="EMBL" id="SGIS01000011">
    <property type="protein sequence ID" value="RZF64829.1"/>
    <property type="molecule type" value="Genomic_DNA"/>
</dbReference>